<protein>
    <recommendedName>
        <fullName evidence="2">Restriction endonuclease type IV Mrr domain-containing protein</fullName>
    </recommendedName>
</protein>
<proteinExistence type="predicted"/>
<evidence type="ECO:0000313" key="3">
    <source>
        <dbReference type="EMBL" id="PBK04144.1"/>
    </source>
</evidence>
<reference evidence="3 4" key="1">
    <citation type="submission" date="2017-09" db="EMBL/GenBank/DDBJ databases">
        <title>Pseudomonas abyssi sp. nov. isolated from Abyssopelagic Water.</title>
        <authorList>
            <person name="Wei Y."/>
        </authorList>
    </citation>
    <scope>NUCLEOTIDE SEQUENCE [LARGE SCALE GENOMIC DNA]</scope>
    <source>
        <strain evidence="3 4">MT5</strain>
    </source>
</reference>
<keyword evidence="4" id="KW-1185">Reference proteome</keyword>
<dbReference type="EMBL" id="NTMR01000012">
    <property type="protein sequence ID" value="PBK04144.1"/>
    <property type="molecule type" value="Genomic_DNA"/>
</dbReference>
<sequence length="220" mass="24653">MTARRPLTPLETLLQSRSQVPWWLYLLLALLSGLLLHWLGYRFWQGSVPATGGTLLHGFTLVGQVLLPLALLCAAVADLFNRLSRRRRVSRLQQEASPDHLLQQLSRQDVRALVLWALQAEGLLLQNGCAADGGILLRQGEEDVVLDLTCWRAPHLRRADLLALRERMTKQGVDGGLLVCHGRIDADARTLARRSGIRLIDRRLLQQWLCASVSRTAPQP</sequence>
<name>A0A2A3MHX7_9PSED</name>
<dbReference type="RefSeq" id="WP_096004903.1">
    <property type="nucleotide sequence ID" value="NZ_NTMR01000012.1"/>
</dbReference>
<comment type="caution">
    <text evidence="3">The sequence shown here is derived from an EMBL/GenBank/DDBJ whole genome shotgun (WGS) entry which is preliminary data.</text>
</comment>
<feature type="domain" description="Restriction endonuclease type IV Mrr" evidence="2">
    <location>
        <begin position="103"/>
        <end position="209"/>
    </location>
</feature>
<dbReference type="GO" id="GO:0004519">
    <property type="term" value="F:endonuclease activity"/>
    <property type="evidence" value="ECO:0007669"/>
    <property type="project" value="InterPro"/>
</dbReference>
<gene>
    <name evidence="3" type="ORF">CNQ84_10935</name>
</gene>
<evidence type="ECO:0000256" key="1">
    <source>
        <dbReference type="SAM" id="Phobius"/>
    </source>
</evidence>
<accession>A0A2A3MHX7</accession>
<dbReference type="GO" id="GO:0003677">
    <property type="term" value="F:DNA binding"/>
    <property type="evidence" value="ECO:0007669"/>
    <property type="project" value="InterPro"/>
</dbReference>
<keyword evidence="1" id="KW-0472">Membrane</keyword>
<feature type="transmembrane region" description="Helical" evidence="1">
    <location>
        <begin position="20"/>
        <end position="41"/>
    </location>
</feature>
<feature type="transmembrane region" description="Helical" evidence="1">
    <location>
        <begin position="61"/>
        <end position="81"/>
    </location>
</feature>
<dbReference type="AlphaFoldDB" id="A0A2A3MHX7"/>
<keyword evidence="1" id="KW-1133">Transmembrane helix</keyword>
<organism evidence="3 4">
    <name type="scientific">Pseudomonas abyssi</name>
    <dbReference type="NCBI Taxonomy" id="170540"/>
    <lineage>
        <taxon>Bacteria</taxon>
        <taxon>Pseudomonadati</taxon>
        <taxon>Pseudomonadota</taxon>
        <taxon>Gammaproteobacteria</taxon>
        <taxon>Pseudomonadales</taxon>
        <taxon>Pseudomonadaceae</taxon>
        <taxon>Pseudomonas</taxon>
    </lineage>
</organism>
<evidence type="ECO:0000313" key="4">
    <source>
        <dbReference type="Proteomes" id="UP000242313"/>
    </source>
</evidence>
<dbReference type="Proteomes" id="UP000242313">
    <property type="component" value="Unassembled WGS sequence"/>
</dbReference>
<dbReference type="GO" id="GO:0009307">
    <property type="term" value="P:DNA restriction-modification system"/>
    <property type="evidence" value="ECO:0007669"/>
    <property type="project" value="InterPro"/>
</dbReference>
<keyword evidence="1" id="KW-0812">Transmembrane</keyword>
<evidence type="ECO:0000259" key="2">
    <source>
        <dbReference type="Pfam" id="PF04471"/>
    </source>
</evidence>
<dbReference type="Pfam" id="PF04471">
    <property type="entry name" value="Mrr_cat"/>
    <property type="match status" value="1"/>
</dbReference>
<dbReference type="InterPro" id="IPR007560">
    <property type="entry name" value="Restrct_endonuc_IV_Mrr"/>
</dbReference>